<dbReference type="GO" id="GO:0005886">
    <property type="term" value="C:plasma membrane"/>
    <property type="evidence" value="ECO:0007669"/>
    <property type="project" value="UniProtKB-SubCell"/>
</dbReference>
<evidence type="ECO:0000256" key="6">
    <source>
        <dbReference type="ARBA" id="ARBA00022989"/>
    </source>
</evidence>
<evidence type="ECO:0000256" key="4">
    <source>
        <dbReference type="ARBA" id="ARBA00022967"/>
    </source>
</evidence>
<dbReference type="STRING" id="1650663.GCA_001486665_00108"/>
<dbReference type="PIRSF" id="PIRSF006102">
    <property type="entry name" value="NQR_DE"/>
    <property type="match status" value="1"/>
</dbReference>
<keyword evidence="6 8" id="KW-1133">Transmembrane helix</keyword>
<reference evidence="9 10" key="1">
    <citation type="submission" date="2019-03" db="EMBL/GenBank/DDBJ databases">
        <title>Genomic Encyclopedia of Type Strains, Phase IV (KMG-IV): sequencing the most valuable type-strain genomes for metagenomic binning, comparative biology and taxonomic classification.</title>
        <authorList>
            <person name="Goeker M."/>
        </authorList>
    </citation>
    <scope>NUCLEOTIDE SEQUENCE [LARGE SCALE GENOMIC DNA]</scope>
    <source>
        <strain evidence="9 10">DSM 100451</strain>
    </source>
</reference>
<keyword evidence="8" id="KW-1003">Cell membrane</keyword>
<dbReference type="EMBL" id="SLUM01000046">
    <property type="protein sequence ID" value="TCL51757.1"/>
    <property type="molecule type" value="Genomic_DNA"/>
</dbReference>
<dbReference type="AlphaFoldDB" id="A0A4R1QNT8"/>
<dbReference type="PANTHER" id="PTHR30586:SF0">
    <property type="entry name" value="ION-TRANSLOCATING OXIDOREDUCTASE COMPLEX SUBUNIT E"/>
    <property type="match status" value="1"/>
</dbReference>
<evidence type="ECO:0000256" key="5">
    <source>
        <dbReference type="ARBA" id="ARBA00022982"/>
    </source>
</evidence>
<dbReference type="NCBIfam" id="TIGR01948">
    <property type="entry name" value="rnfE"/>
    <property type="match status" value="1"/>
</dbReference>
<evidence type="ECO:0000256" key="7">
    <source>
        <dbReference type="ARBA" id="ARBA00023136"/>
    </source>
</evidence>
<dbReference type="EC" id="7.-.-.-" evidence="8"/>
<feature type="transmembrane region" description="Helical" evidence="8">
    <location>
        <begin position="70"/>
        <end position="90"/>
    </location>
</feature>
<feature type="transmembrane region" description="Helical" evidence="8">
    <location>
        <begin position="96"/>
        <end position="114"/>
    </location>
</feature>
<proteinExistence type="inferred from homology"/>
<dbReference type="GO" id="GO:0022900">
    <property type="term" value="P:electron transport chain"/>
    <property type="evidence" value="ECO:0007669"/>
    <property type="project" value="UniProtKB-UniRule"/>
</dbReference>
<comment type="similarity">
    <text evidence="8">Belongs to the NqrDE/RnfAE family.</text>
</comment>
<evidence type="ECO:0000256" key="2">
    <source>
        <dbReference type="ARBA" id="ARBA00022448"/>
    </source>
</evidence>
<comment type="subunit">
    <text evidence="8">The complex is composed of six subunits: RnfA, RnfB, RnfC, RnfD, RnfE and RnfG.</text>
</comment>
<dbReference type="InterPro" id="IPR010968">
    <property type="entry name" value="RnfE"/>
</dbReference>
<dbReference type="GO" id="GO:0012505">
    <property type="term" value="C:endomembrane system"/>
    <property type="evidence" value="ECO:0007669"/>
    <property type="project" value="UniProtKB-SubCell"/>
</dbReference>
<evidence type="ECO:0000256" key="1">
    <source>
        <dbReference type="ARBA" id="ARBA00004127"/>
    </source>
</evidence>
<feature type="transmembrane region" description="Helical" evidence="8">
    <location>
        <begin position="38"/>
        <end position="58"/>
    </location>
</feature>
<dbReference type="RefSeq" id="WP_058962648.1">
    <property type="nucleotide sequence ID" value="NZ_CABKVM010000010.1"/>
</dbReference>
<keyword evidence="2 8" id="KW-0813">Transport</keyword>
<protein>
    <recommendedName>
        <fullName evidence="8">Ion-translocating oxidoreductase complex subunit E</fullName>
        <ecNumber evidence="8">7.-.-.-</ecNumber>
    </recommendedName>
    <alternativeName>
        <fullName evidence="8">Rnf electron transport complex subunit E</fullName>
    </alternativeName>
</protein>
<evidence type="ECO:0000256" key="3">
    <source>
        <dbReference type="ARBA" id="ARBA00022692"/>
    </source>
</evidence>
<sequence length="222" mass="23538">MNKVQIFTNGLVKENPVLRLVLGTCPTLAVTTMAFNGLGMGIAATFVLFCSNIAISLLRNVIPDKVRLPAYITVIATFVSIVQMLVKAYVPALDKSLGVFLPLIVVNCIILGRAEMFASKNKPLDSALDGLGMGLGFTLTLVLMGSIREILGSGTWFGIAVIPASIDRFTFMTTPAGGFFTFGCLMALVIFIENKTGNKKERSIGCEGCPSKSVCGAKGGCE</sequence>
<organism evidence="9 10">
    <name type="scientific">Allofournierella massiliensis</name>
    <dbReference type="NCBI Taxonomy" id="1650663"/>
    <lineage>
        <taxon>Bacteria</taxon>
        <taxon>Bacillati</taxon>
        <taxon>Bacillota</taxon>
        <taxon>Clostridia</taxon>
        <taxon>Eubacteriales</taxon>
        <taxon>Oscillospiraceae</taxon>
        <taxon>Allofournierella</taxon>
    </lineage>
</organism>
<dbReference type="InterPro" id="IPR003667">
    <property type="entry name" value="NqrDE/RnfAE"/>
</dbReference>
<comment type="function">
    <text evidence="8">Part of a membrane-bound complex that couples electron transfer with translocation of ions across the membrane.</text>
</comment>
<comment type="caution">
    <text evidence="9">The sequence shown here is derived from an EMBL/GenBank/DDBJ whole genome shotgun (WGS) entry which is preliminary data.</text>
</comment>
<dbReference type="OrthoDB" id="9790976at2"/>
<keyword evidence="7 8" id="KW-0472">Membrane</keyword>
<evidence type="ECO:0000313" key="10">
    <source>
        <dbReference type="Proteomes" id="UP000295184"/>
    </source>
</evidence>
<name>A0A4R1QNT8_9FIRM</name>
<dbReference type="GeneID" id="97382693"/>
<feature type="transmembrane region" description="Helical" evidence="8">
    <location>
        <begin position="126"/>
        <end position="147"/>
    </location>
</feature>
<accession>A0A4R1QNT8</accession>
<feature type="transmembrane region" description="Helical" evidence="8">
    <location>
        <begin position="169"/>
        <end position="192"/>
    </location>
</feature>
<dbReference type="Pfam" id="PF02508">
    <property type="entry name" value="Rnf-Nqr"/>
    <property type="match status" value="1"/>
</dbReference>
<dbReference type="HAMAP" id="MF_00478">
    <property type="entry name" value="RsxE_RnfE"/>
    <property type="match status" value="1"/>
</dbReference>
<dbReference type="NCBIfam" id="NF009070">
    <property type="entry name" value="PRK12405.1"/>
    <property type="match status" value="1"/>
</dbReference>
<dbReference type="PANTHER" id="PTHR30586">
    <property type="entry name" value="ELECTRON TRANSPORT COMPLEX PROTEIN RNFE"/>
    <property type="match status" value="1"/>
</dbReference>
<keyword evidence="4 8" id="KW-1278">Translocase</keyword>
<evidence type="ECO:0000313" key="9">
    <source>
        <dbReference type="EMBL" id="TCL51757.1"/>
    </source>
</evidence>
<evidence type="ECO:0000256" key="8">
    <source>
        <dbReference type="HAMAP-Rule" id="MF_00478"/>
    </source>
</evidence>
<dbReference type="Proteomes" id="UP000295184">
    <property type="component" value="Unassembled WGS sequence"/>
</dbReference>
<gene>
    <name evidence="8" type="primary">rnfE</name>
    <name evidence="9" type="ORF">EDD77_14610</name>
</gene>
<keyword evidence="3 8" id="KW-0812">Transmembrane</keyword>
<keyword evidence="5 8" id="KW-0249">Electron transport</keyword>
<comment type="subcellular location">
    <subcellularLocation>
        <location evidence="8">Cell membrane</location>
        <topology evidence="8">Multi-pass membrane protein</topology>
    </subcellularLocation>
    <subcellularLocation>
        <location evidence="1">Endomembrane system</location>
        <topology evidence="1">Multi-pass membrane protein</topology>
    </subcellularLocation>
</comment>